<evidence type="ECO:0000256" key="5">
    <source>
        <dbReference type="ARBA" id="ARBA00023237"/>
    </source>
</evidence>
<dbReference type="Gene3D" id="2.20.20.130">
    <property type="match status" value="1"/>
</dbReference>
<keyword evidence="4" id="KW-0472">Membrane</keyword>
<evidence type="ECO:0000259" key="7">
    <source>
        <dbReference type="Pfam" id="PF14322"/>
    </source>
</evidence>
<keyword evidence="5" id="KW-0998">Cell outer membrane</keyword>
<proteinExistence type="inferred from homology"/>
<keyword evidence="3" id="KW-0732">Signal</keyword>
<dbReference type="EMBL" id="JACVXB010000001">
    <property type="protein sequence ID" value="MBD0830863.1"/>
    <property type="molecule type" value="Genomic_DNA"/>
</dbReference>
<evidence type="ECO:0000256" key="4">
    <source>
        <dbReference type="ARBA" id="ARBA00023136"/>
    </source>
</evidence>
<dbReference type="InterPro" id="IPR033985">
    <property type="entry name" value="SusD-like_N"/>
</dbReference>
<dbReference type="SUPFAM" id="SSF48452">
    <property type="entry name" value="TPR-like"/>
    <property type="match status" value="1"/>
</dbReference>
<evidence type="ECO:0000256" key="3">
    <source>
        <dbReference type="ARBA" id="ARBA00022729"/>
    </source>
</evidence>
<evidence type="ECO:0000313" key="8">
    <source>
        <dbReference type="EMBL" id="MBD0830863.1"/>
    </source>
</evidence>
<protein>
    <submittedName>
        <fullName evidence="8">RagB/SusD family nutrient uptake outer membrane protein</fullName>
    </submittedName>
</protein>
<comment type="subcellular location">
    <subcellularLocation>
        <location evidence="1">Cell outer membrane</location>
    </subcellularLocation>
</comment>
<evidence type="ECO:0000256" key="1">
    <source>
        <dbReference type="ARBA" id="ARBA00004442"/>
    </source>
</evidence>
<dbReference type="Pfam" id="PF07980">
    <property type="entry name" value="SusD_RagB"/>
    <property type="match status" value="1"/>
</dbReference>
<accession>A0A8J6U6R8</accession>
<dbReference type="CDD" id="cd08977">
    <property type="entry name" value="SusD"/>
    <property type="match status" value="1"/>
</dbReference>
<evidence type="ECO:0000256" key="2">
    <source>
        <dbReference type="ARBA" id="ARBA00006275"/>
    </source>
</evidence>
<dbReference type="InterPro" id="IPR011990">
    <property type="entry name" value="TPR-like_helical_dom_sf"/>
</dbReference>
<name>A0A8J6U6R8_9FLAO</name>
<evidence type="ECO:0000259" key="6">
    <source>
        <dbReference type="Pfam" id="PF07980"/>
    </source>
</evidence>
<feature type="domain" description="SusD-like N-terminal" evidence="7">
    <location>
        <begin position="51"/>
        <end position="275"/>
    </location>
</feature>
<feature type="domain" description="RagB/SusD" evidence="6">
    <location>
        <begin position="401"/>
        <end position="528"/>
    </location>
</feature>
<dbReference type="AlphaFoldDB" id="A0A8J6U6R8"/>
<organism evidence="8 9">
    <name type="scientific">Aestuariibaculum sediminum</name>
    <dbReference type="NCBI Taxonomy" id="2770637"/>
    <lineage>
        <taxon>Bacteria</taxon>
        <taxon>Pseudomonadati</taxon>
        <taxon>Bacteroidota</taxon>
        <taxon>Flavobacteriia</taxon>
        <taxon>Flavobacteriales</taxon>
        <taxon>Flavobacteriaceae</taxon>
    </lineage>
</organism>
<dbReference type="Gene3D" id="1.25.40.390">
    <property type="match status" value="1"/>
</dbReference>
<reference evidence="8 9" key="1">
    <citation type="submission" date="2020-09" db="EMBL/GenBank/DDBJ databases">
        <title>TT11 complete genome.</title>
        <authorList>
            <person name="Wu Z."/>
        </authorList>
    </citation>
    <scope>NUCLEOTIDE SEQUENCE [LARGE SCALE GENOMIC DNA]</scope>
    <source>
        <strain evidence="8 9">TT11</strain>
    </source>
</reference>
<comment type="caution">
    <text evidence="8">The sequence shown here is derived from an EMBL/GenBank/DDBJ whole genome shotgun (WGS) entry which is preliminary data.</text>
</comment>
<dbReference type="GO" id="GO:0009279">
    <property type="term" value="C:cell outer membrane"/>
    <property type="evidence" value="ECO:0007669"/>
    <property type="project" value="UniProtKB-SubCell"/>
</dbReference>
<keyword evidence="9" id="KW-1185">Reference proteome</keyword>
<comment type="similarity">
    <text evidence="2">Belongs to the SusD family.</text>
</comment>
<dbReference type="Pfam" id="PF14322">
    <property type="entry name" value="SusD-like_3"/>
    <property type="match status" value="1"/>
</dbReference>
<dbReference type="InterPro" id="IPR012944">
    <property type="entry name" value="SusD_RagB_dom"/>
</dbReference>
<sequence>MEFVNSALNTHRQEQFLLVLTLNFKLMKQLKYIFLNGLVLIIVFSTCGCSDFLEQEPGAQVSINEQLSSKAGVQEALTGIYKDIEGLVRSANFGLYADYQGGNLTFTPSQANSIKGEISTPNQIENTYNFQDQSNNSDFSSFYNNSYDIINQVNLILEFINEVPDASQTEKNQIIAEALSIRGYTHFLLSLIYCQNYDFTNDASHLGIVYNTKTLTNGEINYPSRETLSNTYKFIETDLLEAIELYTPENALGKGPATSYFTEYATKALLARVYLYKNDWDNAFKMANDVISNSGKILTPKSEYISEWKEPNAPLSEMLLEFSPPRDNEDDVSAGMYQYYGYFYDAKENTLQYSRYVSSQDLLNLFEPDDLRIQLFQSFDIETFSGMVNGERDYDDLPYYFTNKYQDNAGYIAFRLSEMYLIRAEAYLNNEKFEEAKNDINTIRSRANASLLENTNNLEDAILLERRKELCFEGHLFFDLRRNHKDIIRNQGCYSTVCNLSYPSPKLILPIPLNNLNLNSNLKQNESY</sequence>
<dbReference type="Gene3D" id="1.25.40.900">
    <property type="match status" value="1"/>
</dbReference>
<gene>
    <name evidence="8" type="ORF">ICJ83_01835</name>
</gene>
<evidence type="ECO:0000313" key="9">
    <source>
        <dbReference type="Proteomes" id="UP000600588"/>
    </source>
</evidence>
<dbReference type="Proteomes" id="UP000600588">
    <property type="component" value="Unassembled WGS sequence"/>
</dbReference>